<feature type="region of interest" description="Disordered" evidence="1">
    <location>
        <begin position="236"/>
        <end position="280"/>
    </location>
</feature>
<dbReference type="Proteomes" id="UP000250235">
    <property type="component" value="Unassembled WGS sequence"/>
</dbReference>
<accession>A0A2Z7CVI1</accession>
<gene>
    <name evidence="2" type="ORF">F511_15485</name>
</gene>
<dbReference type="AlphaFoldDB" id="A0A2Z7CVI1"/>
<evidence type="ECO:0000256" key="1">
    <source>
        <dbReference type="SAM" id="MobiDB-lite"/>
    </source>
</evidence>
<proteinExistence type="predicted"/>
<dbReference type="OrthoDB" id="1936908at2759"/>
<evidence type="ECO:0008006" key="4">
    <source>
        <dbReference type="Google" id="ProtNLM"/>
    </source>
</evidence>
<dbReference type="EMBL" id="KQ993808">
    <property type="protein sequence ID" value="KZV48836.1"/>
    <property type="molecule type" value="Genomic_DNA"/>
</dbReference>
<protein>
    <recommendedName>
        <fullName evidence="4">Retrotransposon gag domain-containing protein</fullName>
    </recommendedName>
</protein>
<evidence type="ECO:0000313" key="2">
    <source>
        <dbReference type="EMBL" id="KZV48836.1"/>
    </source>
</evidence>
<evidence type="ECO:0000313" key="3">
    <source>
        <dbReference type="Proteomes" id="UP000250235"/>
    </source>
</evidence>
<keyword evidence="3" id="KW-1185">Reference proteome</keyword>
<sequence length="417" mass="47503">MPPRRRGRGRGQFQESEGQNEDWRSIPLRGRGRRVEDEVDDLTTRVESMEIVMARFQRMSPQIFNGDESSEDVDSWLRYLTGLFDRVQYDDMLRLSLATFQLRKSAECWWRGASRTLEETFVNDPTINIFRQTYGSEVLPIGPDALDRMTTDISYNMKYYRYWETKVIVNRYISRGTMNKAVNRYLSGNNSKAVNRYLSGKNNKAVNRYISRGTTEEAVDSAIDIEEGLWNRRSCARPQGAQGVRPAVQGAQSSRSSQSVHQPPQQQLAQQSETKQTSSKVTVEQSAIGIYESVTSNWNQSQANQSQATVNQSEDTIPDARYRNQSQATVNQSHATVNQSQDTRNKLTLKPVAVNSALLDSNKEGYLLVSNGEGYLLVSRKEGYLLVSHKEGYLLVSHKEGYLLVSQEPKYDYNLVL</sequence>
<organism evidence="2 3">
    <name type="scientific">Dorcoceras hygrometricum</name>
    <dbReference type="NCBI Taxonomy" id="472368"/>
    <lineage>
        <taxon>Eukaryota</taxon>
        <taxon>Viridiplantae</taxon>
        <taxon>Streptophyta</taxon>
        <taxon>Embryophyta</taxon>
        <taxon>Tracheophyta</taxon>
        <taxon>Spermatophyta</taxon>
        <taxon>Magnoliopsida</taxon>
        <taxon>eudicotyledons</taxon>
        <taxon>Gunneridae</taxon>
        <taxon>Pentapetalae</taxon>
        <taxon>asterids</taxon>
        <taxon>lamiids</taxon>
        <taxon>Lamiales</taxon>
        <taxon>Gesneriaceae</taxon>
        <taxon>Didymocarpoideae</taxon>
        <taxon>Trichosporeae</taxon>
        <taxon>Loxocarpinae</taxon>
        <taxon>Dorcoceras</taxon>
    </lineage>
</organism>
<reference evidence="2 3" key="1">
    <citation type="journal article" date="2015" name="Proc. Natl. Acad. Sci. U.S.A.">
        <title>The resurrection genome of Boea hygrometrica: A blueprint for survival of dehydration.</title>
        <authorList>
            <person name="Xiao L."/>
            <person name="Yang G."/>
            <person name="Zhang L."/>
            <person name="Yang X."/>
            <person name="Zhao S."/>
            <person name="Ji Z."/>
            <person name="Zhou Q."/>
            <person name="Hu M."/>
            <person name="Wang Y."/>
            <person name="Chen M."/>
            <person name="Xu Y."/>
            <person name="Jin H."/>
            <person name="Xiao X."/>
            <person name="Hu G."/>
            <person name="Bao F."/>
            <person name="Hu Y."/>
            <person name="Wan P."/>
            <person name="Li L."/>
            <person name="Deng X."/>
            <person name="Kuang T."/>
            <person name="Xiang C."/>
            <person name="Zhu J.K."/>
            <person name="Oliver M.J."/>
            <person name="He Y."/>
        </authorList>
    </citation>
    <scope>NUCLEOTIDE SEQUENCE [LARGE SCALE GENOMIC DNA]</scope>
    <source>
        <strain evidence="3">cv. XS01</strain>
    </source>
</reference>
<feature type="compositionally biased region" description="Low complexity" evidence="1">
    <location>
        <begin position="249"/>
        <end position="272"/>
    </location>
</feature>
<feature type="region of interest" description="Disordered" evidence="1">
    <location>
        <begin position="1"/>
        <end position="28"/>
    </location>
</feature>
<name>A0A2Z7CVI1_9LAMI</name>